<accession>A0A4V1CX23</accession>
<dbReference type="SMART" id="SM00530">
    <property type="entry name" value="HTH_XRE"/>
    <property type="match status" value="1"/>
</dbReference>
<dbReference type="EMBL" id="CP036295">
    <property type="protein sequence ID" value="QCC84720.1"/>
    <property type="molecule type" value="Genomic_DNA"/>
</dbReference>
<keyword evidence="1" id="KW-0238">DNA-binding</keyword>
<dbReference type="Proteomes" id="UP000297065">
    <property type="component" value="Chromosome"/>
</dbReference>
<dbReference type="SUPFAM" id="SSF47413">
    <property type="entry name" value="lambda repressor-like DNA-binding domains"/>
    <property type="match status" value="1"/>
</dbReference>
<dbReference type="PANTHER" id="PTHR46797">
    <property type="entry name" value="HTH-TYPE TRANSCRIPTIONAL REGULATOR"/>
    <property type="match status" value="1"/>
</dbReference>
<dbReference type="OrthoDB" id="5461399at2"/>
<organism evidence="3 4">
    <name type="scientific">Desulfovibrio desulfuricans</name>
    <dbReference type="NCBI Taxonomy" id="876"/>
    <lineage>
        <taxon>Bacteria</taxon>
        <taxon>Pseudomonadati</taxon>
        <taxon>Thermodesulfobacteriota</taxon>
        <taxon>Desulfovibrionia</taxon>
        <taxon>Desulfovibrionales</taxon>
        <taxon>Desulfovibrionaceae</taxon>
        <taxon>Desulfovibrio</taxon>
    </lineage>
</organism>
<proteinExistence type="predicted"/>
<dbReference type="InterPro" id="IPR001387">
    <property type="entry name" value="Cro/C1-type_HTH"/>
</dbReference>
<dbReference type="CDD" id="cd00093">
    <property type="entry name" value="HTH_XRE"/>
    <property type="match status" value="1"/>
</dbReference>
<evidence type="ECO:0000313" key="4">
    <source>
        <dbReference type="Proteomes" id="UP000297065"/>
    </source>
</evidence>
<evidence type="ECO:0000259" key="2">
    <source>
        <dbReference type="PROSITE" id="PS50943"/>
    </source>
</evidence>
<dbReference type="InterPro" id="IPR010982">
    <property type="entry name" value="Lambda_DNA-bd_dom_sf"/>
</dbReference>
<name>A0A4V1CX23_DESDE</name>
<feature type="domain" description="HTH cro/C1-type" evidence="2">
    <location>
        <begin position="56"/>
        <end position="108"/>
    </location>
</feature>
<dbReference type="InterPro" id="IPR050807">
    <property type="entry name" value="TransReg_Diox_bact_type"/>
</dbReference>
<reference evidence="3 4" key="1">
    <citation type="submission" date="2019-02" db="EMBL/GenBank/DDBJ databases">
        <title>Complete Genome Sequence of Desulfovibrio desulfuricans IC1, a Sulfonate Utilizing Anaerobe.</title>
        <authorList>
            <person name="Day L.A."/>
            <person name="De Leon K.B."/>
            <person name="Wall J.D."/>
        </authorList>
    </citation>
    <scope>NUCLEOTIDE SEQUENCE [LARGE SCALE GENOMIC DNA]</scope>
    <source>
        <strain evidence="3 4">IC1</strain>
    </source>
</reference>
<dbReference type="RefSeq" id="WP_136398949.1">
    <property type="nucleotide sequence ID" value="NZ_CP036295.1"/>
</dbReference>
<dbReference type="PROSITE" id="PS50943">
    <property type="entry name" value="HTH_CROC1"/>
    <property type="match status" value="1"/>
</dbReference>
<evidence type="ECO:0000256" key="1">
    <source>
        <dbReference type="ARBA" id="ARBA00023125"/>
    </source>
</evidence>
<gene>
    <name evidence="3" type="ORF">DDIC_02265</name>
</gene>
<dbReference type="AlphaFoldDB" id="A0A4V1CX23"/>
<dbReference type="GO" id="GO:0003677">
    <property type="term" value="F:DNA binding"/>
    <property type="evidence" value="ECO:0007669"/>
    <property type="project" value="UniProtKB-KW"/>
</dbReference>
<dbReference type="GO" id="GO:0003700">
    <property type="term" value="F:DNA-binding transcription factor activity"/>
    <property type="evidence" value="ECO:0007669"/>
    <property type="project" value="TreeGrafter"/>
</dbReference>
<sequence length="155" mass="17745">MLSCSDFTLLMSKITLFNTCQYHLDRINSYSELLEEDAVKERPNSLTQIVGQAIFQRRRALGMSQEELAEKVGIGQQSLSRMEQGKTAPRFERLQNLADALDCRVVDLFAEPQESADFYAASLAELFSALSDEQRVFVHRQAAQLIHFLRDREKN</sequence>
<dbReference type="GO" id="GO:0005829">
    <property type="term" value="C:cytosol"/>
    <property type="evidence" value="ECO:0007669"/>
    <property type="project" value="TreeGrafter"/>
</dbReference>
<dbReference type="PANTHER" id="PTHR46797:SF1">
    <property type="entry name" value="METHYLPHOSPHONATE SYNTHASE"/>
    <property type="match status" value="1"/>
</dbReference>
<dbReference type="Gene3D" id="1.10.260.40">
    <property type="entry name" value="lambda repressor-like DNA-binding domains"/>
    <property type="match status" value="1"/>
</dbReference>
<evidence type="ECO:0000313" key="3">
    <source>
        <dbReference type="EMBL" id="QCC84720.1"/>
    </source>
</evidence>
<protein>
    <submittedName>
        <fullName evidence="3">XRE family transcriptional regulator</fullName>
    </submittedName>
</protein>
<dbReference type="Pfam" id="PF01381">
    <property type="entry name" value="HTH_3"/>
    <property type="match status" value="1"/>
</dbReference>